<dbReference type="Pfam" id="PF01485">
    <property type="entry name" value="IBR"/>
    <property type="match status" value="1"/>
</dbReference>
<evidence type="ECO:0000256" key="1">
    <source>
        <dbReference type="ARBA" id="ARBA00001798"/>
    </source>
</evidence>
<dbReference type="GO" id="GO:0016567">
    <property type="term" value="P:protein ubiquitination"/>
    <property type="evidence" value="ECO:0007669"/>
    <property type="project" value="InterPro"/>
</dbReference>
<dbReference type="PROSITE" id="PS51873">
    <property type="entry name" value="TRIAD"/>
    <property type="match status" value="1"/>
</dbReference>
<dbReference type="InterPro" id="IPR031127">
    <property type="entry name" value="E3_UB_ligase_RBR"/>
</dbReference>
<evidence type="ECO:0000313" key="11">
    <source>
        <dbReference type="Proteomes" id="UP000248961"/>
    </source>
</evidence>
<evidence type="ECO:0000256" key="7">
    <source>
        <dbReference type="ARBA" id="ARBA00022786"/>
    </source>
</evidence>
<comment type="catalytic activity">
    <reaction evidence="1">
        <text>[E2 ubiquitin-conjugating enzyme]-S-ubiquitinyl-L-cysteine + [acceptor protein]-L-lysine = [E2 ubiquitin-conjugating enzyme]-L-cysteine + [acceptor protein]-N(6)-ubiquitinyl-L-lysine.</text>
        <dbReference type="EC" id="2.3.2.31"/>
    </reaction>
</comment>
<dbReference type="RefSeq" id="XP_025548514.1">
    <property type="nucleotide sequence ID" value="XM_025691153.1"/>
</dbReference>
<evidence type="ECO:0000256" key="4">
    <source>
        <dbReference type="ARBA" id="ARBA00022723"/>
    </source>
</evidence>
<accession>A0A395HNM7</accession>
<keyword evidence="8" id="KW-0862">Zinc</keyword>
<name>A0A395HNM7_ASPHC</name>
<evidence type="ECO:0000256" key="6">
    <source>
        <dbReference type="ARBA" id="ARBA00022771"/>
    </source>
</evidence>
<dbReference type="EC" id="2.3.2.31" evidence="2"/>
<dbReference type="InterPro" id="IPR044066">
    <property type="entry name" value="TRIAD_supradom"/>
</dbReference>
<evidence type="ECO:0000313" key="10">
    <source>
        <dbReference type="EMBL" id="RAL09360.1"/>
    </source>
</evidence>
<keyword evidence="11" id="KW-1185">Reference proteome</keyword>
<feature type="non-terminal residue" evidence="10">
    <location>
        <position position="1"/>
    </location>
</feature>
<dbReference type="OrthoDB" id="10009520at2759"/>
<dbReference type="InterPro" id="IPR002867">
    <property type="entry name" value="IBR_dom"/>
</dbReference>
<evidence type="ECO:0000256" key="5">
    <source>
        <dbReference type="ARBA" id="ARBA00022737"/>
    </source>
</evidence>
<dbReference type="Gene3D" id="1.20.120.1750">
    <property type="match status" value="1"/>
</dbReference>
<dbReference type="GO" id="GO:0061630">
    <property type="term" value="F:ubiquitin protein ligase activity"/>
    <property type="evidence" value="ECO:0007669"/>
    <property type="project" value="UniProtKB-EC"/>
</dbReference>
<dbReference type="PANTHER" id="PTHR11685">
    <property type="entry name" value="RBR FAMILY RING FINGER AND IBR DOMAIN-CONTAINING"/>
    <property type="match status" value="1"/>
</dbReference>
<dbReference type="VEuPathDB" id="FungiDB:BO97DRAFT_305013"/>
<dbReference type="GO" id="GO:0008270">
    <property type="term" value="F:zinc ion binding"/>
    <property type="evidence" value="ECO:0007669"/>
    <property type="project" value="UniProtKB-KW"/>
</dbReference>
<feature type="non-terminal residue" evidence="10">
    <location>
        <position position="163"/>
    </location>
</feature>
<keyword evidence="7" id="KW-0833">Ubl conjugation pathway</keyword>
<gene>
    <name evidence="10" type="ORF">BO97DRAFT_305013</name>
</gene>
<dbReference type="GeneID" id="37195442"/>
<organism evidence="10 11">
    <name type="scientific">Aspergillus homomorphus (strain CBS 101889)</name>
    <dbReference type="NCBI Taxonomy" id="1450537"/>
    <lineage>
        <taxon>Eukaryota</taxon>
        <taxon>Fungi</taxon>
        <taxon>Dikarya</taxon>
        <taxon>Ascomycota</taxon>
        <taxon>Pezizomycotina</taxon>
        <taxon>Eurotiomycetes</taxon>
        <taxon>Eurotiomycetidae</taxon>
        <taxon>Eurotiales</taxon>
        <taxon>Aspergillaceae</taxon>
        <taxon>Aspergillus</taxon>
        <taxon>Aspergillus subgen. Circumdati</taxon>
    </lineage>
</organism>
<sequence length="163" mass="18275">ILSCGHSPCGDCAREVILLAVAEEGRFPPRCCNEPYSRELIRHLLGDDGYRAYKEKEREYKSISRVYCAVPTCSAFIPDDKVDVEYATCPKCDTKTHLPCCAVEHPWTDCSPDPALRAAVALAQESKWRRCHHCRMMVEKTGDGCRFVTCRCGKVFCYSCGGP</sequence>
<keyword evidence="5" id="KW-0677">Repeat</keyword>
<feature type="domain" description="RING-type" evidence="9">
    <location>
        <begin position="1"/>
        <end position="163"/>
    </location>
</feature>
<keyword evidence="6" id="KW-0863">Zinc-finger</keyword>
<proteinExistence type="predicted"/>
<evidence type="ECO:0000256" key="3">
    <source>
        <dbReference type="ARBA" id="ARBA00022679"/>
    </source>
</evidence>
<dbReference type="AlphaFoldDB" id="A0A395HNM7"/>
<evidence type="ECO:0000259" key="9">
    <source>
        <dbReference type="PROSITE" id="PS51873"/>
    </source>
</evidence>
<dbReference type="SUPFAM" id="SSF57850">
    <property type="entry name" value="RING/U-box"/>
    <property type="match status" value="1"/>
</dbReference>
<evidence type="ECO:0000256" key="2">
    <source>
        <dbReference type="ARBA" id="ARBA00012251"/>
    </source>
</evidence>
<protein>
    <recommendedName>
        <fullName evidence="2">RBR-type E3 ubiquitin transferase</fullName>
        <ecNumber evidence="2">2.3.2.31</ecNumber>
    </recommendedName>
</protein>
<dbReference type="Proteomes" id="UP000248961">
    <property type="component" value="Unassembled WGS sequence"/>
</dbReference>
<reference evidence="10 11" key="1">
    <citation type="submission" date="2018-02" db="EMBL/GenBank/DDBJ databases">
        <title>The genomes of Aspergillus section Nigri reveals drivers in fungal speciation.</title>
        <authorList>
            <consortium name="DOE Joint Genome Institute"/>
            <person name="Vesth T.C."/>
            <person name="Nybo J."/>
            <person name="Theobald S."/>
            <person name="Brandl J."/>
            <person name="Frisvad J.C."/>
            <person name="Nielsen K.F."/>
            <person name="Lyhne E.K."/>
            <person name="Kogle M.E."/>
            <person name="Kuo A."/>
            <person name="Riley R."/>
            <person name="Clum A."/>
            <person name="Nolan M."/>
            <person name="Lipzen A."/>
            <person name="Salamov A."/>
            <person name="Henrissat B."/>
            <person name="Wiebenga A."/>
            <person name="De vries R.P."/>
            <person name="Grigoriev I.V."/>
            <person name="Mortensen U.H."/>
            <person name="Andersen M.R."/>
            <person name="Baker S.E."/>
        </authorList>
    </citation>
    <scope>NUCLEOTIDE SEQUENCE [LARGE SCALE GENOMIC DNA]</scope>
    <source>
        <strain evidence="10 11">CBS 101889</strain>
    </source>
</reference>
<dbReference type="STRING" id="1450537.A0A395HNM7"/>
<dbReference type="EMBL" id="KZ824304">
    <property type="protein sequence ID" value="RAL09360.1"/>
    <property type="molecule type" value="Genomic_DNA"/>
</dbReference>
<keyword evidence="3" id="KW-0808">Transferase</keyword>
<keyword evidence="4" id="KW-0479">Metal-binding</keyword>
<evidence type="ECO:0000256" key="8">
    <source>
        <dbReference type="ARBA" id="ARBA00022833"/>
    </source>
</evidence>